<feature type="transmembrane region" description="Helical" evidence="6">
    <location>
        <begin position="125"/>
        <end position="144"/>
    </location>
</feature>
<dbReference type="InterPro" id="IPR024002">
    <property type="entry name" value="For/NO2_transpt_CS"/>
</dbReference>
<evidence type="ECO:0000256" key="6">
    <source>
        <dbReference type="SAM" id="Phobius"/>
    </source>
</evidence>
<dbReference type="RefSeq" id="WP_340330184.1">
    <property type="nucleotide sequence ID" value="NZ_JAZHOF010000005.1"/>
</dbReference>
<comment type="similarity">
    <text evidence="5">Belongs to the FNT transporter (TC 1.A.16) family.</text>
</comment>
<evidence type="ECO:0000313" key="8">
    <source>
        <dbReference type="Proteomes" id="UP001378188"/>
    </source>
</evidence>
<dbReference type="PROSITE" id="PS01005">
    <property type="entry name" value="FORMATE_NITRITE_TP_1"/>
    <property type="match status" value="1"/>
</dbReference>
<feature type="transmembrane region" description="Helical" evidence="6">
    <location>
        <begin position="47"/>
        <end position="72"/>
    </location>
</feature>
<dbReference type="GO" id="GO:0005886">
    <property type="term" value="C:plasma membrane"/>
    <property type="evidence" value="ECO:0007669"/>
    <property type="project" value="TreeGrafter"/>
</dbReference>
<dbReference type="InterPro" id="IPR023271">
    <property type="entry name" value="Aquaporin-like"/>
</dbReference>
<gene>
    <name evidence="7" type="ORF">V3328_13420</name>
</gene>
<sequence>MNAREPEPGLVPVGPSPAGSDAYKPSEIIRLVEASGVAKTQLTTTQVMALAILAGAFIGFGAAFYTGVMTGVDPGFGPNRVLGGFAFCLGLILVVVGGAELFTGNALIVMAWVDRQISTRALLRNWGLVLVGNVIGAAILAVAVDASGLLSGATAATAVKIAEAKMALPFTEAFVRGALCNALVCLAVWLSVAARTATGKILAILWPITAFVALGFEHSVANFYFLAAGFLAGAQGGLLDILGNLVPVTLGNIVGGTGGVALAYWAAYRRRAPAE</sequence>
<evidence type="ECO:0000256" key="1">
    <source>
        <dbReference type="ARBA" id="ARBA00004141"/>
    </source>
</evidence>
<keyword evidence="2 6" id="KW-0812">Transmembrane</keyword>
<dbReference type="AlphaFoldDB" id="A0AAW9RSU1"/>
<dbReference type="Gene3D" id="1.20.1080.10">
    <property type="entry name" value="Glycerol uptake facilitator protein"/>
    <property type="match status" value="1"/>
</dbReference>
<feature type="transmembrane region" description="Helical" evidence="6">
    <location>
        <begin position="245"/>
        <end position="267"/>
    </location>
</feature>
<evidence type="ECO:0000256" key="5">
    <source>
        <dbReference type="ARBA" id="ARBA00049660"/>
    </source>
</evidence>
<feature type="transmembrane region" description="Helical" evidence="6">
    <location>
        <begin position="173"/>
        <end position="192"/>
    </location>
</feature>
<comment type="caution">
    <text evidence="7">The sequence shown here is derived from an EMBL/GenBank/DDBJ whole genome shotgun (WGS) entry which is preliminary data.</text>
</comment>
<proteinExistence type="inferred from homology"/>
<name>A0AAW9RSU1_9HYPH</name>
<comment type="subcellular location">
    <subcellularLocation>
        <location evidence="1">Membrane</location>
        <topology evidence="1">Multi-pass membrane protein</topology>
    </subcellularLocation>
</comment>
<protein>
    <submittedName>
        <fullName evidence="7">Formate/nitrite transporter family protein</fullName>
    </submittedName>
</protein>
<dbReference type="PANTHER" id="PTHR30520:SF6">
    <property type="entry name" value="FORMATE_NITRATE FAMILY TRANSPORTER (EUROFUNG)"/>
    <property type="match status" value="1"/>
</dbReference>
<keyword evidence="3 6" id="KW-1133">Transmembrane helix</keyword>
<dbReference type="Proteomes" id="UP001378188">
    <property type="component" value="Unassembled WGS sequence"/>
</dbReference>
<feature type="transmembrane region" description="Helical" evidence="6">
    <location>
        <begin position="84"/>
        <end position="113"/>
    </location>
</feature>
<reference evidence="7 8" key="1">
    <citation type="submission" date="2024-02" db="EMBL/GenBank/DDBJ databases">
        <title>Genome analysis and characterization of Microbaculum marinisediminis sp. nov., isolated from marine sediment.</title>
        <authorList>
            <person name="Du Z.-J."/>
            <person name="Ye Y.-Q."/>
            <person name="Zhang Z.-R."/>
            <person name="Yuan S.-M."/>
            <person name="Zhang X.-Y."/>
        </authorList>
    </citation>
    <scope>NUCLEOTIDE SEQUENCE [LARGE SCALE GENOMIC DNA]</scope>
    <source>
        <strain evidence="7 8">SDUM1044001</strain>
    </source>
</reference>
<organism evidence="7 8">
    <name type="scientific">Microbaculum marinum</name>
    <dbReference type="NCBI Taxonomy" id="1764581"/>
    <lineage>
        <taxon>Bacteria</taxon>
        <taxon>Pseudomonadati</taxon>
        <taxon>Pseudomonadota</taxon>
        <taxon>Alphaproteobacteria</taxon>
        <taxon>Hyphomicrobiales</taxon>
        <taxon>Tepidamorphaceae</taxon>
        <taxon>Microbaculum</taxon>
    </lineage>
</organism>
<dbReference type="EMBL" id="JAZHOF010000005">
    <property type="protein sequence ID" value="MEJ8572484.1"/>
    <property type="molecule type" value="Genomic_DNA"/>
</dbReference>
<evidence type="ECO:0000256" key="2">
    <source>
        <dbReference type="ARBA" id="ARBA00022692"/>
    </source>
</evidence>
<accession>A0AAW9RSU1</accession>
<evidence type="ECO:0000256" key="4">
    <source>
        <dbReference type="ARBA" id="ARBA00023136"/>
    </source>
</evidence>
<feature type="transmembrane region" description="Helical" evidence="6">
    <location>
        <begin position="204"/>
        <end position="225"/>
    </location>
</feature>
<keyword evidence="4 6" id="KW-0472">Membrane</keyword>
<keyword evidence="8" id="KW-1185">Reference proteome</keyword>
<dbReference type="InterPro" id="IPR000292">
    <property type="entry name" value="For/NO2_transpt"/>
</dbReference>
<dbReference type="PANTHER" id="PTHR30520">
    <property type="entry name" value="FORMATE TRANSPORTER-RELATED"/>
    <property type="match status" value="1"/>
</dbReference>
<evidence type="ECO:0000313" key="7">
    <source>
        <dbReference type="EMBL" id="MEJ8572484.1"/>
    </source>
</evidence>
<dbReference type="Pfam" id="PF01226">
    <property type="entry name" value="Form_Nir_trans"/>
    <property type="match status" value="1"/>
</dbReference>
<dbReference type="GO" id="GO:0015499">
    <property type="term" value="F:formate transmembrane transporter activity"/>
    <property type="evidence" value="ECO:0007669"/>
    <property type="project" value="TreeGrafter"/>
</dbReference>
<evidence type="ECO:0000256" key="3">
    <source>
        <dbReference type="ARBA" id="ARBA00022989"/>
    </source>
</evidence>